<dbReference type="SUPFAM" id="SSF81321">
    <property type="entry name" value="Family A G protein-coupled receptor-like"/>
    <property type="match status" value="1"/>
</dbReference>
<reference evidence="2 3" key="1">
    <citation type="submission" date="2020-04" db="EMBL/GenBank/DDBJ databases">
        <authorList>
            <person name="Laetsch R D."/>
            <person name="Stevens L."/>
            <person name="Kumar S."/>
            <person name="Blaxter L. M."/>
        </authorList>
    </citation>
    <scope>NUCLEOTIDE SEQUENCE [LARGE SCALE GENOMIC DNA]</scope>
</reference>
<accession>A0A8S1E935</accession>
<keyword evidence="1" id="KW-0472">Membrane</keyword>
<name>A0A8S1E935_9PELO</name>
<feature type="transmembrane region" description="Helical" evidence="1">
    <location>
        <begin position="136"/>
        <end position="161"/>
    </location>
</feature>
<evidence type="ECO:0000313" key="3">
    <source>
        <dbReference type="Proteomes" id="UP000494206"/>
    </source>
</evidence>
<feature type="transmembrane region" description="Helical" evidence="1">
    <location>
        <begin position="67"/>
        <end position="88"/>
    </location>
</feature>
<evidence type="ECO:0008006" key="4">
    <source>
        <dbReference type="Google" id="ProtNLM"/>
    </source>
</evidence>
<dbReference type="OrthoDB" id="5841089at2759"/>
<sequence length="248" mass="28125">MNIIGSGMIVFINGPFKYLHSIGDYCAAIYCSSFGFCIALLANHFVYRYIAICKPHQLYEYERIRMLKFSILPIIMGVGWFFAVQYLGAPSTAKADYLRTEIKSTHGVDINDLYYISFLYYYKETNGKFVISWKDLAGCFICCVEMIFSNTLIVICGWKTYKCSIEVEAVSQKTQDLNDQLFKVLLLQTVFPVVLMFIPVGLLCVLPIFEIDVGVVANLPALTVSIYPGMDAFVAILMIRDFRNALIC</sequence>
<comment type="caution">
    <text evidence="2">The sequence shown here is derived from an EMBL/GenBank/DDBJ whole genome shotgun (WGS) entry which is preliminary data.</text>
</comment>
<dbReference type="PANTHER" id="PTHR22943:SF242">
    <property type="entry name" value="SEVEN TM RECEPTOR"/>
    <property type="match status" value="1"/>
</dbReference>
<dbReference type="Pfam" id="PF10326">
    <property type="entry name" value="7TM_GPCR_Str"/>
    <property type="match status" value="1"/>
</dbReference>
<dbReference type="Gene3D" id="1.20.1070.10">
    <property type="entry name" value="Rhodopsin 7-helix transmembrane proteins"/>
    <property type="match status" value="1"/>
</dbReference>
<feature type="transmembrane region" description="Helical" evidence="1">
    <location>
        <begin position="181"/>
        <end position="209"/>
    </location>
</feature>
<dbReference type="AlphaFoldDB" id="A0A8S1E935"/>
<dbReference type="GO" id="GO:0042048">
    <property type="term" value="P:olfactory behavior"/>
    <property type="evidence" value="ECO:0007669"/>
    <property type="project" value="TreeGrafter"/>
</dbReference>
<dbReference type="InterPro" id="IPR019428">
    <property type="entry name" value="7TM_GPCR_serpentine_rcpt_Str"/>
</dbReference>
<evidence type="ECO:0000256" key="1">
    <source>
        <dbReference type="SAM" id="Phobius"/>
    </source>
</evidence>
<dbReference type="Proteomes" id="UP000494206">
    <property type="component" value="Unassembled WGS sequence"/>
</dbReference>
<evidence type="ECO:0000313" key="2">
    <source>
        <dbReference type="EMBL" id="CAB3398360.1"/>
    </source>
</evidence>
<protein>
    <recommendedName>
        <fullName evidence="4">Seven TM Receptor</fullName>
    </recommendedName>
</protein>
<proteinExistence type="predicted"/>
<keyword evidence="1" id="KW-1133">Transmembrane helix</keyword>
<feature type="transmembrane region" description="Helical" evidence="1">
    <location>
        <begin position="27"/>
        <end position="46"/>
    </location>
</feature>
<organism evidence="2 3">
    <name type="scientific">Caenorhabditis bovis</name>
    <dbReference type="NCBI Taxonomy" id="2654633"/>
    <lineage>
        <taxon>Eukaryota</taxon>
        <taxon>Metazoa</taxon>
        <taxon>Ecdysozoa</taxon>
        <taxon>Nematoda</taxon>
        <taxon>Chromadorea</taxon>
        <taxon>Rhabditida</taxon>
        <taxon>Rhabditina</taxon>
        <taxon>Rhabditomorpha</taxon>
        <taxon>Rhabditoidea</taxon>
        <taxon>Rhabditidae</taxon>
        <taxon>Peloderinae</taxon>
        <taxon>Caenorhabditis</taxon>
    </lineage>
</organism>
<dbReference type="EMBL" id="CADEPM010000001">
    <property type="protein sequence ID" value="CAB3398360.1"/>
    <property type="molecule type" value="Genomic_DNA"/>
</dbReference>
<dbReference type="GO" id="GO:0038022">
    <property type="term" value="F:G protein-coupled olfactory receptor activity"/>
    <property type="evidence" value="ECO:0007669"/>
    <property type="project" value="TreeGrafter"/>
</dbReference>
<gene>
    <name evidence="2" type="ORF">CBOVIS_LOCUS1641</name>
</gene>
<keyword evidence="1" id="KW-0812">Transmembrane</keyword>
<feature type="transmembrane region" description="Helical" evidence="1">
    <location>
        <begin position="215"/>
        <end position="239"/>
    </location>
</feature>
<dbReference type="PANTHER" id="PTHR22943">
    <property type="entry name" value="7-TRANSMEMBRANE DOMAIN RECEPTOR C.ELEGANS"/>
    <property type="match status" value="1"/>
</dbReference>
<keyword evidence="3" id="KW-1185">Reference proteome</keyword>
<dbReference type="GO" id="GO:0005886">
    <property type="term" value="C:plasma membrane"/>
    <property type="evidence" value="ECO:0007669"/>
    <property type="project" value="TreeGrafter"/>
</dbReference>